<keyword evidence="1" id="KW-1133">Transmembrane helix</keyword>
<feature type="transmembrane region" description="Helical" evidence="1">
    <location>
        <begin position="21"/>
        <end position="40"/>
    </location>
</feature>
<evidence type="ECO:0000313" key="2">
    <source>
        <dbReference type="EMBL" id="GAA2108276.1"/>
    </source>
</evidence>
<evidence type="ECO:0000256" key="1">
    <source>
        <dbReference type="SAM" id="Phobius"/>
    </source>
</evidence>
<comment type="caution">
    <text evidence="2">The sequence shown here is derived from an EMBL/GenBank/DDBJ whole genome shotgun (WGS) entry which is preliminary data.</text>
</comment>
<protein>
    <recommendedName>
        <fullName evidence="4">Holin</fullName>
    </recommendedName>
</protein>
<keyword evidence="1" id="KW-0812">Transmembrane</keyword>
<proteinExistence type="predicted"/>
<feature type="transmembrane region" description="Helical" evidence="1">
    <location>
        <begin position="46"/>
        <end position="67"/>
    </location>
</feature>
<organism evidence="2 3">
    <name type="scientific">Streptomyces synnematoformans</name>
    <dbReference type="NCBI Taxonomy" id="415721"/>
    <lineage>
        <taxon>Bacteria</taxon>
        <taxon>Bacillati</taxon>
        <taxon>Actinomycetota</taxon>
        <taxon>Actinomycetes</taxon>
        <taxon>Kitasatosporales</taxon>
        <taxon>Streptomycetaceae</taxon>
        <taxon>Streptomyces</taxon>
    </lineage>
</organism>
<name>A0ABN2XD06_9ACTN</name>
<reference evidence="2 3" key="1">
    <citation type="journal article" date="2019" name="Int. J. Syst. Evol. Microbiol.">
        <title>The Global Catalogue of Microorganisms (GCM) 10K type strain sequencing project: providing services to taxonomists for standard genome sequencing and annotation.</title>
        <authorList>
            <consortium name="The Broad Institute Genomics Platform"/>
            <consortium name="The Broad Institute Genome Sequencing Center for Infectious Disease"/>
            <person name="Wu L."/>
            <person name="Ma J."/>
        </authorList>
    </citation>
    <scope>NUCLEOTIDE SEQUENCE [LARGE SCALE GENOMIC DNA]</scope>
    <source>
        <strain evidence="2 3">JCM 15481</strain>
    </source>
</reference>
<gene>
    <name evidence="2" type="ORF">GCM10009802_04000</name>
</gene>
<keyword evidence="3" id="KW-1185">Reference proteome</keyword>
<accession>A0ABN2XD06</accession>
<keyword evidence="1" id="KW-0472">Membrane</keyword>
<dbReference type="Proteomes" id="UP001500443">
    <property type="component" value="Unassembled WGS sequence"/>
</dbReference>
<dbReference type="EMBL" id="BAAAPF010000003">
    <property type="protein sequence ID" value="GAA2108276.1"/>
    <property type="molecule type" value="Genomic_DNA"/>
</dbReference>
<sequence>MSNVSSIARTAGTYARDLFERVLATFVVTAAGLLVAAGPADMLSASFWEGVGAAGLAAAGSLVKGIASRVVGDRNSASAAPGV</sequence>
<evidence type="ECO:0000313" key="3">
    <source>
        <dbReference type="Proteomes" id="UP001500443"/>
    </source>
</evidence>
<evidence type="ECO:0008006" key="4">
    <source>
        <dbReference type="Google" id="ProtNLM"/>
    </source>
</evidence>
<dbReference type="RefSeq" id="WP_344287200.1">
    <property type="nucleotide sequence ID" value="NZ_BAAAPF010000003.1"/>
</dbReference>